<dbReference type="Proteomes" id="UP000028924">
    <property type="component" value="Unassembled WGS sequence"/>
</dbReference>
<evidence type="ECO:0000256" key="10">
    <source>
        <dbReference type="ARBA" id="ARBA00023054"/>
    </source>
</evidence>
<keyword evidence="7" id="KW-0256">Endoplasmic reticulum</keyword>
<dbReference type="InterPro" id="IPR008559">
    <property type="entry name" value="TMCO1"/>
</dbReference>
<dbReference type="GO" id="GO:0032469">
    <property type="term" value="P:endoplasmic reticulum calcium ion homeostasis"/>
    <property type="evidence" value="ECO:0007669"/>
    <property type="project" value="InterPro"/>
</dbReference>
<dbReference type="Pfam" id="PF01956">
    <property type="entry name" value="EMC3_TMCO1"/>
    <property type="match status" value="1"/>
</dbReference>
<evidence type="ECO:0000256" key="9">
    <source>
        <dbReference type="ARBA" id="ARBA00022989"/>
    </source>
</evidence>
<dbReference type="EMBL" id="GDKF01004346">
    <property type="protein sequence ID" value="JAT74276.1"/>
    <property type="molecule type" value="Transcribed_RNA"/>
</dbReference>
<dbReference type="GO" id="GO:0005262">
    <property type="term" value="F:calcium channel activity"/>
    <property type="evidence" value="ECO:0007669"/>
    <property type="project" value="UniProtKB-KW"/>
</dbReference>
<reference evidence="17" key="5">
    <citation type="submission" date="2018-11" db="EMBL/GenBank/DDBJ databases">
        <title>Characterization of plant carbon substrate utilization by Auxenochlorella protothecoides.</title>
        <authorList>
            <person name="Vogler B.W."/>
            <person name="Starkenburg S.R."/>
            <person name="Sudasinghe N."/>
            <person name="Schambach J.Y."/>
            <person name="Rollin J.A."/>
            <person name="Pattathil S."/>
            <person name="Barry A.N."/>
        </authorList>
    </citation>
    <scope>NUCLEOTIDE SEQUENCE [LARGE SCALE GENOMIC DNA]</scope>
    <source>
        <strain evidence="17">UTEX 25</strain>
    </source>
</reference>
<dbReference type="eggNOG" id="KOG3312">
    <property type="taxonomic scope" value="Eukaryota"/>
</dbReference>
<dbReference type="AlphaFoldDB" id="A0A087SIA4"/>
<keyword evidence="8" id="KW-0106">Calcium</keyword>
<organism evidence="16 18">
    <name type="scientific">Auxenochlorella protothecoides</name>
    <name type="common">Green microalga</name>
    <name type="synonym">Chlorella protothecoides</name>
    <dbReference type="NCBI Taxonomy" id="3075"/>
    <lineage>
        <taxon>Eukaryota</taxon>
        <taxon>Viridiplantae</taxon>
        <taxon>Chlorophyta</taxon>
        <taxon>core chlorophytes</taxon>
        <taxon>Trebouxiophyceae</taxon>
        <taxon>Chlorellales</taxon>
        <taxon>Chlorellaceae</taxon>
        <taxon>Auxenochlorella</taxon>
    </lineage>
</organism>
<evidence type="ECO:0000256" key="13">
    <source>
        <dbReference type="ARBA" id="ARBA00023303"/>
    </source>
</evidence>
<keyword evidence="12 14" id="KW-0472">Membrane</keyword>
<evidence type="ECO:0000313" key="18">
    <source>
        <dbReference type="Proteomes" id="UP000028924"/>
    </source>
</evidence>
<keyword evidence="5" id="KW-0107">Calcium channel</keyword>
<keyword evidence="18" id="KW-1185">Reference proteome</keyword>
<keyword evidence="4" id="KW-0109">Calcium transport</keyword>
<keyword evidence="11" id="KW-0406">Ion transport</keyword>
<evidence type="ECO:0000256" key="7">
    <source>
        <dbReference type="ARBA" id="ARBA00022824"/>
    </source>
</evidence>
<dbReference type="GeneID" id="23611876"/>
<name>A0A087SIA4_AUXPR</name>
<dbReference type="SMART" id="SM01415">
    <property type="entry name" value="DUF106"/>
    <property type="match status" value="1"/>
</dbReference>
<reference evidence="19" key="3">
    <citation type="journal article" date="2018" name="Algal Res.">
        <title>Characterization of plant carbon substrate utilization by Auxenochlorella protothecoides.</title>
        <authorList>
            <person name="Vogler B.W."/>
            <person name="Starkenburg S.R."/>
            <person name="Sudasinghe N."/>
            <person name="Schambach J.Y."/>
            <person name="Rollin J.A."/>
            <person name="Pattathil S."/>
            <person name="Barry A.N."/>
        </authorList>
    </citation>
    <scope>NUCLEOTIDE SEQUENCE [LARGE SCALE GENOMIC DNA]</scope>
    <source>
        <strain evidence="19">UTEX 25</strain>
    </source>
</reference>
<evidence type="ECO:0000313" key="15">
    <source>
        <dbReference type="EMBL" id="JAT74276.1"/>
    </source>
</evidence>
<evidence type="ECO:0000256" key="8">
    <source>
        <dbReference type="ARBA" id="ARBA00022837"/>
    </source>
</evidence>
<reference evidence="16 18" key="1">
    <citation type="journal article" date="2014" name="BMC Genomics">
        <title>Oil accumulation mechanisms of the oleaginous microalga Chlorella protothecoides revealed through its genome, transcriptomes, and proteomes.</title>
        <authorList>
            <person name="Gao C."/>
            <person name="Wang Y."/>
            <person name="Shen Y."/>
            <person name="Yan D."/>
            <person name="He X."/>
            <person name="Dai J."/>
            <person name="Wu Q."/>
        </authorList>
    </citation>
    <scope>NUCLEOTIDE SEQUENCE [LARGE SCALE GENOMIC DNA]</scope>
    <source>
        <strain evidence="16 18">0710</strain>
    </source>
</reference>
<evidence type="ECO:0000256" key="6">
    <source>
        <dbReference type="ARBA" id="ARBA00022692"/>
    </source>
</evidence>
<dbReference type="InterPro" id="IPR002809">
    <property type="entry name" value="EMC3/TMCO1"/>
</dbReference>
<sequence>MSHDLTPLGVVLFSIASAISGELINWILVYRTSSYRALKENLSRHAKKLEEAKSSGSGSKNIKKLEARLDTWKTEASARVAGINMRTGLITVAVVMLSFRLVSQLFGDAPAATLPFHPPPFLQKLTHRGLTDADPRQCSAMFIFILCQGSIKVLVTKLLALGPGREWVIIKPNTLMGLSDKK</sequence>
<proteinExistence type="inferred from homology"/>
<evidence type="ECO:0000313" key="16">
    <source>
        <dbReference type="EMBL" id="KFM25458.1"/>
    </source>
</evidence>
<accession>A0A087SIA4</accession>
<comment type="subcellular location">
    <subcellularLocation>
        <location evidence="1">Endoplasmic reticulum membrane</location>
        <topology evidence="1">Multi-pass membrane protein</topology>
    </subcellularLocation>
</comment>
<keyword evidence="13" id="KW-0407">Ion channel</keyword>
<dbReference type="EMBL" id="KL662119">
    <property type="protein sequence ID" value="KFM25458.1"/>
    <property type="molecule type" value="Genomic_DNA"/>
</dbReference>
<dbReference type="Proteomes" id="UP000279271">
    <property type="component" value="Unassembled WGS sequence"/>
</dbReference>
<dbReference type="KEGG" id="apro:F751_0485"/>
<evidence type="ECO:0000256" key="12">
    <source>
        <dbReference type="ARBA" id="ARBA00023136"/>
    </source>
</evidence>
<evidence type="ECO:0000256" key="14">
    <source>
        <dbReference type="SAM" id="Phobius"/>
    </source>
</evidence>
<keyword evidence="3" id="KW-0813">Transport</keyword>
<evidence type="ECO:0000313" key="19">
    <source>
        <dbReference type="Proteomes" id="UP000279271"/>
    </source>
</evidence>
<feature type="transmembrane region" description="Helical" evidence="14">
    <location>
        <begin position="6"/>
        <end position="29"/>
    </location>
</feature>
<evidence type="ECO:0000256" key="1">
    <source>
        <dbReference type="ARBA" id="ARBA00004477"/>
    </source>
</evidence>
<protein>
    <submittedName>
        <fullName evidence="16">Transmembrane and coiled-coil domain-containing protein 1-like protein</fullName>
    </submittedName>
</protein>
<evidence type="ECO:0000256" key="2">
    <source>
        <dbReference type="ARBA" id="ARBA00006537"/>
    </source>
</evidence>
<evidence type="ECO:0000256" key="3">
    <source>
        <dbReference type="ARBA" id="ARBA00022448"/>
    </source>
</evidence>
<evidence type="ECO:0000256" key="4">
    <source>
        <dbReference type="ARBA" id="ARBA00022568"/>
    </source>
</evidence>
<gene>
    <name evidence="17" type="ORF">APUTEX25_003102</name>
    <name evidence="16" type="ORF">F751_0485</name>
    <name evidence="15" type="ORF">g.100227</name>
</gene>
<dbReference type="EMBL" id="QOKY01000173">
    <property type="protein sequence ID" value="RMZ54724.1"/>
    <property type="molecule type" value="Genomic_DNA"/>
</dbReference>
<reference evidence="17" key="4">
    <citation type="submission" date="2018-10" db="EMBL/GenBank/DDBJ databases">
        <authorList>
            <person name="Hovde B."/>
            <person name="Zhang X."/>
        </authorList>
    </citation>
    <scope>NUCLEOTIDE SEQUENCE [LARGE SCALE GENOMIC DNA]</scope>
    <source>
        <strain evidence="17">UTEX 25</strain>
    </source>
</reference>
<evidence type="ECO:0000256" key="5">
    <source>
        <dbReference type="ARBA" id="ARBA00022673"/>
    </source>
</evidence>
<reference evidence="15" key="2">
    <citation type="submission" date="2015-08" db="EMBL/GenBank/DDBJ databases">
        <authorList>
            <person name="Babu N.S."/>
            <person name="Beckwith C.J."/>
            <person name="Beseler K.G."/>
            <person name="Brison A."/>
            <person name="Carone J.V."/>
            <person name="Caskin T.P."/>
            <person name="Diamond M."/>
            <person name="Durham M.E."/>
            <person name="Foxe J.M."/>
            <person name="Go M."/>
            <person name="Henderson B.A."/>
            <person name="Jones I.B."/>
            <person name="McGettigan J.A."/>
            <person name="Micheletti S.J."/>
            <person name="Nasrallah M.E."/>
            <person name="Ortiz D."/>
            <person name="Piller C.R."/>
            <person name="Privatt S.R."/>
            <person name="Schneider S.L."/>
            <person name="Sharp S."/>
            <person name="Smith T.C."/>
            <person name="Stanton J.D."/>
            <person name="Ullery H.E."/>
            <person name="Wilson R.J."/>
            <person name="Serrano M.G."/>
            <person name="Buck G."/>
            <person name="Lee V."/>
            <person name="Wang Y."/>
            <person name="Carvalho R."/>
            <person name="Voegtly L."/>
            <person name="Shi R."/>
            <person name="Duckworth R."/>
            <person name="Johnson A."/>
            <person name="Loviza R."/>
            <person name="Walstead R."/>
            <person name="Shah Z."/>
            <person name="Kiflezghi M."/>
            <person name="Wade K."/>
            <person name="Ball S.L."/>
            <person name="Bradley K.W."/>
            <person name="Asai D.J."/>
            <person name="Bowman C.A."/>
            <person name="Russell D.A."/>
            <person name="Pope W.H."/>
            <person name="Jacobs-Sera D."/>
            <person name="Hendrix R.W."/>
            <person name="Hatfull G.F."/>
        </authorList>
    </citation>
    <scope>NUCLEOTIDE SEQUENCE</scope>
</reference>
<dbReference type="PANTHER" id="PTHR20917">
    <property type="entry name" value="PNAS-RELATED"/>
    <property type="match status" value="1"/>
</dbReference>
<evidence type="ECO:0000313" key="17">
    <source>
        <dbReference type="EMBL" id="RMZ54724.1"/>
    </source>
</evidence>
<dbReference type="PANTHER" id="PTHR20917:SF0">
    <property type="entry name" value="CALCIUM LOAD-ACTIVATED CALCIUM CHANNEL"/>
    <property type="match status" value="1"/>
</dbReference>
<keyword evidence="10" id="KW-0175">Coiled coil</keyword>
<dbReference type="OrthoDB" id="342726at2759"/>
<dbReference type="GO" id="GO:0005789">
    <property type="term" value="C:endoplasmic reticulum membrane"/>
    <property type="evidence" value="ECO:0007669"/>
    <property type="project" value="UniProtKB-SubCell"/>
</dbReference>
<evidence type="ECO:0000256" key="11">
    <source>
        <dbReference type="ARBA" id="ARBA00023065"/>
    </source>
</evidence>
<dbReference type="STRING" id="3075.A0A087SIA4"/>
<dbReference type="RefSeq" id="XP_011398354.1">
    <property type="nucleotide sequence ID" value="XM_011400052.1"/>
</dbReference>
<keyword evidence="9 14" id="KW-1133">Transmembrane helix</keyword>
<comment type="similarity">
    <text evidence="2">Belongs to the TMCO1 family.</text>
</comment>
<keyword evidence="6 14" id="KW-0812">Transmembrane</keyword>